<dbReference type="GO" id="GO:0005524">
    <property type="term" value="F:ATP binding"/>
    <property type="evidence" value="ECO:0007669"/>
    <property type="project" value="UniProtKB-KW"/>
</dbReference>
<dbReference type="InterPro" id="IPR011527">
    <property type="entry name" value="ABC1_TM_dom"/>
</dbReference>
<evidence type="ECO:0000256" key="8">
    <source>
        <dbReference type="SAM" id="Phobius"/>
    </source>
</evidence>
<dbReference type="PROSITE" id="PS00211">
    <property type="entry name" value="ABC_TRANSPORTER_1"/>
    <property type="match status" value="1"/>
</dbReference>
<evidence type="ECO:0000256" key="7">
    <source>
        <dbReference type="SAM" id="MobiDB-lite"/>
    </source>
</evidence>
<dbReference type="Pfam" id="PF00664">
    <property type="entry name" value="ABC_membrane"/>
    <property type="match status" value="1"/>
</dbReference>
<dbReference type="CDD" id="cd18547">
    <property type="entry name" value="ABC_6TM_Tm288_like"/>
    <property type="match status" value="1"/>
</dbReference>
<evidence type="ECO:0000313" key="12">
    <source>
        <dbReference type="Proteomes" id="UP000679992"/>
    </source>
</evidence>
<evidence type="ECO:0000256" key="6">
    <source>
        <dbReference type="ARBA" id="ARBA00023136"/>
    </source>
</evidence>
<dbReference type="InterPro" id="IPR003593">
    <property type="entry name" value="AAA+_ATPase"/>
</dbReference>
<evidence type="ECO:0000256" key="1">
    <source>
        <dbReference type="ARBA" id="ARBA00004651"/>
    </source>
</evidence>
<dbReference type="PROSITE" id="PS50929">
    <property type="entry name" value="ABC_TM1F"/>
    <property type="match status" value="1"/>
</dbReference>
<proteinExistence type="predicted"/>
<feature type="compositionally biased region" description="Gly residues" evidence="7">
    <location>
        <begin position="15"/>
        <end position="26"/>
    </location>
</feature>
<dbReference type="SMART" id="SM00382">
    <property type="entry name" value="AAA"/>
    <property type="match status" value="1"/>
</dbReference>
<dbReference type="InterPro" id="IPR027417">
    <property type="entry name" value="P-loop_NTPase"/>
</dbReference>
<organism evidence="11 12">
    <name type="scientific">Paenibacillus vini</name>
    <dbReference type="NCBI Taxonomy" id="1476024"/>
    <lineage>
        <taxon>Bacteria</taxon>
        <taxon>Bacillati</taxon>
        <taxon>Bacillota</taxon>
        <taxon>Bacilli</taxon>
        <taxon>Bacillales</taxon>
        <taxon>Paenibacillaceae</taxon>
        <taxon>Paenibacillus</taxon>
    </lineage>
</organism>
<keyword evidence="6 8" id="KW-0472">Membrane</keyword>
<comment type="caution">
    <text evidence="11">The sequence shown here is derived from an EMBL/GenBank/DDBJ whole genome shotgun (WGS) entry which is preliminary data.</text>
</comment>
<feature type="domain" description="ABC transmembrane type-1" evidence="10">
    <location>
        <begin position="67"/>
        <end position="345"/>
    </location>
</feature>
<dbReference type="Pfam" id="PF00005">
    <property type="entry name" value="ABC_tran"/>
    <property type="match status" value="1"/>
</dbReference>
<keyword evidence="5 8" id="KW-1133">Transmembrane helix</keyword>
<dbReference type="RefSeq" id="WP_213655312.1">
    <property type="nucleotide sequence ID" value="NZ_BOSL01000008.1"/>
</dbReference>
<dbReference type="SUPFAM" id="SSF52540">
    <property type="entry name" value="P-loop containing nucleoside triphosphate hydrolases"/>
    <property type="match status" value="1"/>
</dbReference>
<dbReference type="PANTHER" id="PTHR43394:SF1">
    <property type="entry name" value="ATP-BINDING CASSETTE SUB-FAMILY B MEMBER 10, MITOCHONDRIAL"/>
    <property type="match status" value="1"/>
</dbReference>
<keyword evidence="12" id="KW-1185">Reference proteome</keyword>
<evidence type="ECO:0000313" key="11">
    <source>
        <dbReference type="EMBL" id="GIP53868.1"/>
    </source>
</evidence>
<name>A0ABQ4MCZ9_9BACL</name>
<dbReference type="Proteomes" id="UP000679992">
    <property type="component" value="Unassembled WGS sequence"/>
</dbReference>
<evidence type="ECO:0000256" key="5">
    <source>
        <dbReference type="ARBA" id="ARBA00022989"/>
    </source>
</evidence>
<evidence type="ECO:0000256" key="3">
    <source>
        <dbReference type="ARBA" id="ARBA00022741"/>
    </source>
</evidence>
<feature type="transmembrane region" description="Helical" evidence="8">
    <location>
        <begin position="192"/>
        <end position="216"/>
    </location>
</feature>
<evidence type="ECO:0000259" key="10">
    <source>
        <dbReference type="PROSITE" id="PS50929"/>
    </source>
</evidence>
<dbReference type="SUPFAM" id="SSF90123">
    <property type="entry name" value="ABC transporter transmembrane region"/>
    <property type="match status" value="1"/>
</dbReference>
<sequence>MSSVNNRAQIPIPGRPGGLGGGPHGGPGGGPGRGAIPIVRAKNRGATIKRIWAYLNRQRAGLIVVYVFTALNAIVALIGPYLLGTAIDTAVIPGDWDKLVRFCLLLIGIYLLGSVVAWVQAYVMTSVSQNTVFELRRDLFAKYQELPVQFFDTHSSGELMSRATNDIDNVSNTLNQSVTQLLNSLITLSGSLVIMLSLSLPLTVVALITIPLVLLASRKITGLSRVYFKNQQRHLGELNGFIEETISGQKVVKQYRREEIEVRRFRSISGELNKVGIKAQIVSGLVGPVMNLINNLNFALIAGVGGWMAFHDIVTVGVIVSFLNYSRQFGRPINELANQYNLIQSAIAGAERVFEVMDMPSEYGDDKESKLPRLSGEVKFDNVSFGYKPDAPILRRVTFEAKPGEKIALVGPTGAGKTTIVNLLTRFYEIHGGNVFIDGREIRDLDKNALRRQLGMVLQDAHVFSGTIRDNIRFGRLDATDREVEEAARLANAERFIARLPHGYDTILESEGSNLSHGQRQLLTIARAILSDPAILILDEATSSVDTRTEMQIQHAMKTLMKGRTSFVIAHRLSTIRDADRILVIQNGEIAEQGNHEQLLALSGVYHELYNSQFKQAIQADAI</sequence>
<dbReference type="EMBL" id="BOSL01000008">
    <property type="protein sequence ID" value="GIP53868.1"/>
    <property type="molecule type" value="Genomic_DNA"/>
</dbReference>
<feature type="transmembrane region" description="Helical" evidence="8">
    <location>
        <begin position="60"/>
        <end position="79"/>
    </location>
</feature>
<dbReference type="PANTHER" id="PTHR43394">
    <property type="entry name" value="ATP-DEPENDENT PERMEASE MDL1, MITOCHONDRIAL"/>
    <property type="match status" value="1"/>
</dbReference>
<dbReference type="InterPro" id="IPR017871">
    <property type="entry name" value="ABC_transporter-like_CS"/>
</dbReference>
<keyword evidence="3" id="KW-0547">Nucleotide-binding</keyword>
<feature type="region of interest" description="Disordered" evidence="7">
    <location>
        <begin position="1"/>
        <end position="26"/>
    </location>
</feature>
<keyword evidence="4 11" id="KW-0067">ATP-binding</keyword>
<feature type="transmembrane region" description="Helical" evidence="8">
    <location>
        <begin position="99"/>
        <end position="119"/>
    </location>
</feature>
<dbReference type="InterPro" id="IPR039421">
    <property type="entry name" value="Type_1_exporter"/>
</dbReference>
<dbReference type="CDD" id="cd03254">
    <property type="entry name" value="ABCC_Glucan_exporter_like"/>
    <property type="match status" value="1"/>
</dbReference>
<protein>
    <submittedName>
        <fullName evidence="11">Multidrug ABC transporter ATP-binding protein</fullName>
    </submittedName>
</protein>
<dbReference type="Gene3D" id="3.40.50.300">
    <property type="entry name" value="P-loop containing nucleotide triphosphate hydrolases"/>
    <property type="match status" value="1"/>
</dbReference>
<dbReference type="Gene3D" id="1.20.1560.10">
    <property type="entry name" value="ABC transporter type 1, transmembrane domain"/>
    <property type="match status" value="1"/>
</dbReference>
<evidence type="ECO:0000259" key="9">
    <source>
        <dbReference type="PROSITE" id="PS50893"/>
    </source>
</evidence>
<dbReference type="InterPro" id="IPR003439">
    <property type="entry name" value="ABC_transporter-like_ATP-bd"/>
</dbReference>
<gene>
    <name evidence="11" type="ORF">J42TS3_29030</name>
</gene>
<dbReference type="InterPro" id="IPR036640">
    <property type="entry name" value="ABC1_TM_sf"/>
</dbReference>
<comment type="subcellular location">
    <subcellularLocation>
        <location evidence="1">Cell membrane</location>
        <topology evidence="1">Multi-pass membrane protein</topology>
    </subcellularLocation>
</comment>
<dbReference type="PROSITE" id="PS50893">
    <property type="entry name" value="ABC_TRANSPORTER_2"/>
    <property type="match status" value="1"/>
</dbReference>
<evidence type="ECO:0000256" key="2">
    <source>
        <dbReference type="ARBA" id="ARBA00022692"/>
    </source>
</evidence>
<keyword evidence="2 8" id="KW-0812">Transmembrane</keyword>
<evidence type="ECO:0000256" key="4">
    <source>
        <dbReference type="ARBA" id="ARBA00022840"/>
    </source>
</evidence>
<accession>A0ABQ4MCZ9</accession>
<feature type="domain" description="ABC transporter" evidence="9">
    <location>
        <begin position="378"/>
        <end position="612"/>
    </location>
</feature>
<reference evidence="11 12" key="1">
    <citation type="submission" date="2021-03" db="EMBL/GenBank/DDBJ databases">
        <title>Antimicrobial resistance genes in bacteria isolated from Japanese honey, and their potential for conferring macrolide and lincosamide resistance in the American foulbrood pathogen Paenibacillus larvae.</title>
        <authorList>
            <person name="Okamoto M."/>
            <person name="Kumagai M."/>
            <person name="Kanamori H."/>
            <person name="Takamatsu D."/>
        </authorList>
    </citation>
    <scope>NUCLEOTIDE SEQUENCE [LARGE SCALE GENOMIC DNA]</scope>
    <source>
        <strain evidence="11 12">J42TS3</strain>
    </source>
</reference>